<proteinExistence type="predicted"/>
<dbReference type="EMBL" id="CP003057">
    <property type="protein sequence ID" value="AEQ95718.1"/>
    <property type="molecule type" value="Genomic_DNA"/>
</dbReference>
<dbReference type="Proteomes" id="UP000008851">
    <property type="component" value="Chromosome"/>
</dbReference>
<feature type="region of interest" description="Disordered" evidence="1">
    <location>
        <begin position="206"/>
        <end position="246"/>
    </location>
</feature>
<feature type="compositionally biased region" description="Pro residues" evidence="1">
    <location>
        <begin position="213"/>
        <end position="225"/>
    </location>
</feature>
<reference evidence="2 3" key="1">
    <citation type="journal article" date="2011" name="J. Bacteriol.">
        <title>Two new complete genome sequences offer insight into host and tissue specificity of plant pathogenic Xanthomonas spp.</title>
        <authorList>
            <person name="Bogdanove A.J."/>
            <person name="Koebnik R."/>
            <person name="Lu H."/>
            <person name="Furutani A."/>
            <person name="Angiuoli S.V."/>
            <person name="Patil P.B."/>
            <person name="Van Sluys M.A."/>
            <person name="Ryan R.P."/>
            <person name="Meyer D.F."/>
            <person name="Han S.W."/>
            <person name="Aparna G."/>
            <person name="Rajaram M."/>
            <person name="Delcher A.L."/>
            <person name="Phillippy A.M."/>
            <person name="Puiu D."/>
            <person name="Schatz M.C."/>
            <person name="Shumway M."/>
            <person name="Sommer D.D."/>
            <person name="Trapnell C."/>
            <person name="Benahmed F."/>
            <person name="Dimitrov G."/>
            <person name="Madupu R."/>
            <person name="Radune D."/>
            <person name="Sullivan S."/>
            <person name="Jha G."/>
            <person name="Ishihara H."/>
            <person name="Lee S.W."/>
            <person name="Pandey A."/>
            <person name="Sharma V."/>
            <person name="Sriariyanun M."/>
            <person name="Szurek B."/>
            <person name="Vera-Cruz C.M."/>
            <person name="Dorman K.S."/>
            <person name="Ronald P.C."/>
            <person name="Verdier V."/>
            <person name="Dow J.M."/>
            <person name="Sonti R.V."/>
            <person name="Tsuge S."/>
            <person name="Brendel V.P."/>
            <person name="Rabinowicz P.D."/>
            <person name="Leach J.E."/>
            <person name="White F.F."/>
            <person name="Salzberg S.L."/>
        </authorList>
    </citation>
    <scope>NUCLEOTIDE SEQUENCE [LARGE SCALE GENOMIC DNA]</scope>
    <source>
        <strain evidence="2 3">BLS256</strain>
    </source>
</reference>
<dbReference type="AlphaFoldDB" id="G7TJX5"/>
<organism evidence="2 3">
    <name type="scientific">Xanthomonas oryzae pv. oryzicola (strain BLS256)</name>
    <dbReference type="NCBI Taxonomy" id="383407"/>
    <lineage>
        <taxon>Bacteria</taxon>
        <taxon>Pseudomonadati</taxon>
        <taxon>Pseudomonadota</taxon>
        <taxon>Gammaproteobacteria</taxon>
        <taxon>Lysobacterales</taxon>
        <taxon>Lysobacteraceae</taxon>
        <taxon>Xanthomonas</taxon>
    </lineage>
</organism>
<dbReference type="KEGG" id="xor:XOC_1537"/>
<name>G7TJX5_XANOB</name>
<evidence type="ECO:0000313" key="3">
    <source>
        <dbReference type="Proteomes" id="UP000008851"/>
    </source>
</evidence>
<dbReference type="HOGENOM" id="CLU_101690_0_1_6"/>
<dbReference type="eggNOG" id="ENOG5033FV8">
    <property type="taxonomic scope" value="Bacteria"/>
</dbReference>
<sequence>MKFQPYSLCGHPLHSTRSVFAIRCARGAMSSGRPLKPAEIKSMPDSHKHRLRLPADIRRGLVHRTVLGLSRLLMLAALLPLGACSKPTGEQVDGGMATANISPYNHTGDYIHQLYIDGQWGGNSYAYGGGGSFVCCITYPRKWHQGLQAKVRWTTSSSNPNASLEEGKPTWHEKVVPIERYEKSGTRLNVHFLPNEEVRLIIWNGASGTEGYPGPPPPQAPPDWPPWEHAQSRQDKPLAPPKLAEH</sequence>
<accession>G7TJX5</accession>
<gene>
    <name evidence="2" type="ORF">XOC_1537</name>
</gene>
<evidence type="ECO:0008006" key="4">
    <source>
        <dbReference type="Google" id="ProtNLM"/>
    </source>
</evidence>
<protein>
    <recommendedName>
        <fullName evidence="4">Lipoprotein</fullName>
    </recommendedName>
</protein>
<evidence type="ECO:0000313" key="2">
    <source>
        <dbReference type="EMBL" id="AEQ95718.1"/>
    </source>
</evidence>
<dbReference type="InterPro" id="IPR021733">
    <property type="entry name" value="DUF3304"/>
</dbReference>
<evidence type="ECO:0000256" key="1">
    <source>
        <dbReference type="SAM" id="MobiDB-lite"/>
    </source>
</evidence>
<dbReference type="Pfam" id="PF11745">
    <property type="entry name" value="DUF3304"/>
    <property type="match status" value="1"/>
</dbReference>